<dbReference type="EMBL" id="CP048999">
    <property type="protein sequence ID" value="QID83456.1"/>
    <property type="molecule type" value="Genomic_DNA"/>
</dbReference>
<dbReference type="PANTHER" id="PTHR13260:SF0">
    <property type="entry name" value="ANAPHASE-PROMOTING COMPLEX SUBUNIT 4"/>
    <property type="match status" value="1"/>
</dbReference>
<evidence type="ECO:0000256" key="3">
    <source>
        <dbReference type="ARBA" id="ARBA00022776"/>
    </source>
</evidence>
<evidence type="ECO:0000313" key="7">
    <source>
        <dbReference type="EMBL" id="QID83456.1"/>
    </source>
</evidence>
<keyword evidence="4" id="KW-0833">Ubl conjugation pathway</keyword>
<keyword evidence="5" id="KW-0131">Cell cycle</keyword>
<accession>A0A6C1E2A1</accession>
<evidence type="ECO:0000313" key="8">
    <source>
        <dbReference type="Proteomes" id="UP000501346"/>
    </source>
</evidence>
<keyword evidence="3" id="KW-0498">Mitosis</keyword>
<feature type="domain" description="Anaphase-promoting complex subunit 4 long" evidence="6">
    <location>
        <begin position="221"/>
        <end position="403"/>
    </location>
</feature>
<protein>
    <recommendedName>
        <fullName evidence="1">Anaphase-promoting complex subunit 4</fullName>
    </recommendedName>
</protein>
<reference evidence="7 8" key="1">
    <citation type="journal article" date="2019" name="BMC Genomics">
        <title>Chromosome level assembly and comparative genome analysis confirm lager-brewing yeasts originated from a single hybridization.</title>
        <authorList>
            <person name="Salazar A.N."/>
            <person name="Gorter de Vries A.R."/>
            <person name="van den Broek M."/>
            <person name="Brouwers N."/>
            <person name="de la Torre Cortes P."/>
            <person name="Kuijpers N.G.A."/>
            <person name="Daran J.G."/>
            <person name="Abeel T."/>
        </authorList>
    </citation>
    <scope>NUCLEOTIDE SEQUENCE [LARGE SCALE GENOMIC DNA]</scope>
    <source>
        <strain evidence="7 8">CBS 1483</strain>
    </source>
</reference>
<dbReference type="AlphaFoldDB" id="A0A6C1E2A1"/>
<organism evidence="7 8">
    <name type="scientific">Saccharomyces pastorianus</name>
    <name type="common">Lager yeast</name>
    <name type="synonym">Saccharomyces cerevisiae x Saccharomyces eubayanus</name>
    <dbReference type="NCBI Taxonomy" id="27292"/>
    <lineage>
        <taxon>Eukaryota</taxon>
        <taxon>Fungi</taxon>
        <taxon>Dikarya</taxon>
        <taxon>Ascomycota</taxon>
        <taxon>Saccharomycotina</taxon>
        <taxon>Saccharomycetes</taxon>
        <taxon>Saccharomycetales</taxon>
        <taxon>Saccharomycetaceae</taxon>
        <taxon>Saccharomyces</taxon>
    </lineage>
</organism>
<sequence>MNDYFIDYNPRFPIFAIRVVKGLAIHRVSDHARLAVIPIRNIALVANYNWDVSTGKFLSIFFKDGTIRIHDIFKDGRLVSFLRIPRTNISRGIWDRIPLKYESGHRSFAYNVIDVLPKLIRFVKDSKRVTIAPYTPPNSLWRGPDEDDPENRDKLDIHVIFNEGNDKITVFFNGDYAILLPVSDFENEKILKSVVKVQDGFYRCLYNDGTVSTLNLERLLQSEPSVDLLRYMMVIKELIGYLLAHIEFINRELTTPYVDFLKRICDEAYGYSKLKSELECLFLLGEVPCDLDDWLCNAVGEKNFKRWKVLGCEAYQKTVQVFTLAFVPTCERIIIFVQKVKGVLEAFSIQDESDNNADLTAVELLLKQSQELLNITLKSIIDLGKDEALFEKFLMWFNDRIHEGLDEDYKSKFEFEDDPYFGYDLLNFFEKFLFGGNTDSSSVIDMNLYRDLINSMTDMEKDIAKNNVNPHIQRQILFQSKADVFSQRYPSSQINLLDAIKLPKQNYIVYLLQVTEKKNTQEAPMEANTQKLYIGTLKDESLNIVSRESSIKIPEPFKSYDLNSARFAPKMVPNFIREIEQINSNYNYNHNVKLGEEEDDDEEDDGTITIPTYITESEKSEDFIACTTKISVDGRSASLVFPKGNEVNKNINR</sequence>
<dbReference type="GO" id="GO:0051301">
    <property type="term" value="P:cell division"/>
    <property type="evidence" value="ECO:0007669"/>
    <property type="project" value="UniProtKB-KW"/>
</dbReference>
<gene>
    <name evidence="7" type="primary">APC4_2</name>
    <name evidence="7" type="ORF">GRS66_005921</name>
</gene>
<dbReference type="GO" id="GO:0034399">
    <property type="term" value="C:nuclear periphery"/>
    <property type="evidence" value="ECO:0007669"/>
    <property type="project" value="TreeGrafter"/>
</dbReference>
<evidence type="ECO:0000256" key="5">
    <source>
        <dbReference type="ARBA" id="ARBA00023306"/>
    </source>
</evidence>
<name>A0A6C1E2A1_SACPS</name>
<dbReference type="InterPro" id="IPR024789">
    <property type="entry name" value="APC4"/>
</dbReference>
<evidence type="ECO:0000256" key="2">
    <source>
        <dbReference type="ARBA" id="ARBA00022618"/>
    </source>
</evidence>
<dbReference type="PANTHER" id="PTHR13260">
    <property type="entry name" value="ANAPHASE PROMOTING COMPLEX SUBUNIT 4 APC4"/>
    <property type="match status" value="1"/>
</dbReference>
<proteinExistence type="predicted"/>
<dbReference type="InterPro" id="IPR024790">
    <property type="entry name" value="APC4_long_dom"/>
</dbReference>
<evidence type="ECO:0000256" key="4">
    <source>
        <dbReference type="ARBA" id="ARBA00022786"/>
    </source>
</evidence>
<dbReference type="GO" id="GO:0031145">
    <property type="term" value="P:anaphase-promoting complex-dependent catabolic process"/>
    <property type="evidence" value="ECO:0007669"/>
    <property type="project" value="InterPro"/>
</dbReference>
<dbReference type="GO" id="GO:0005680">
    <property type="term" value="C:anaphase-promoting complex"/>
    <property type="evidence" value="ECO:0007669"/>
    <property type="project" value="InterPro"/>
</dbReference>
<evidence type="ECO:0000256" key="1">
    <source>
        <dbReference type="ARBA" id="ARBA00016067"/>
    </source>
</evidence>
<dbReference type="OrthoDB" id="2110451at2759"/>
<dbReference type="Proteomes" id="UP000501346">
    <property type="component" value="Chromosome SeII-SeIV"/>
</dbReference>
<dbReference type="Pfam" id="PF12896">
    <property type="entry name" value="ANAPC4"/>
    <property type="match status" value="1"/>
</dbReference>
<evidence type="ECO:0000259" key="6">
    <source>
        <dbReference type="Pfam" id="PF12896"/>
    </source>
</evidence>
<keyword evidence="2" id="KW-0132">Cell division</keyword>
<dbReference type="GO" id="GO:0070979">
    <property type="term" value="P:protein K11-linked ubiquitination"/>
    <property type="evidence" value="ECO:0007669"/>
    <property type="project" value="TreeGrafter"/>
</dbReference>
<keyword evidence="8" id="KW-1185">Reference proteome</keyword>